<protein>
    <submittedName>
        <fullName evidence="1">Uncharacterized protein</fullName>
    </submittedName>
</protein>
<name>A0ACB9QM16_9MYRT</name>
<sequence>MASTTTSRRIAVVTGGNKGIGLEICKQLASAGIFIVLTARDIGRGNRAAEELRGLGLRDVIFHQLDVLDPASISSLVDFLTMEFGRIDILVNNAGIVGATLLVSADRRFIGDDFMGPKAKALREFMVMTPETAEFCLQTNYYGVKRVTTAILPLLQLSDSPRIVNVSSGIGGLEFIPNEKLREELKGANSDLAEETVDNVVERFLEAVKGDRIDTEGWPPLGSAYIISKAALNAYTKIMAMKHPKIAINAVCPGNTATDLNGQTGTQTVEEGSKTPVTVALLPDGGPSGAFFSKGEITLETIAQILRLNSVGNSVPDIKRHWWSKSRHFGRVSAINEDSGFFSITQEEVIPTPQTKTRTEVWKNCDTVMSSAAGSTIAVVTGGNKGIGLETCKQLASTGVFVVLTARDVGRGNRAVEELRVIGLNNVVFHQLDVLDPASISALADFLAKEYGRVDILVNNAAVVGARLVGGTNRRLTEEDFAGPQAKALKEEFLALTPEIAEHCLRTNYDGVKHLTAAILPLLQLSDYPRIVNVSSGLGRLRNFPNEKLREELNGVGADLTEETIDNVVERFLEAVKNDKIDAEGWPPLGSAYVVSKAVLNAYTRVMAKKYPKITINAVCPGYTATDLNGHTGVQTVEEGGRRPVAVALLPQGGPSGVFFHNGEVAAF</sequence>
<gene>
    <name evidence="1" type="ORF">MLD38_016528</name>
</gene>
<dbReference type="EMBL" id="CM042884">
    <property type="protein sequence ID" value="KAI4367902.1"/>
    <property type="molecule type" value="Genomic_DNA"/>
</dbReference>
<proteinExistence type="predicted"/>
<organism evidence="1 2">
    <name type="scientific">Melastoma candidum</name>
    <dbReference type="NCBI Taxonomy" id="119954"/>
    <lineage>
        <taxon>Eukaryota</taxon>
        <taxon>Viridiplantae</taxon>
        <taxon>Streptophyta</taxon>
        <taxon>Embryophyta</taxon>
        <taxon>Tracheophyta</taxon>
        <taxon>Spermatophyta</taxon>
        <taxon>Magnoliopsida</taxon>
        <taxon>eudicotyledons</taxon>
        <taxon>Gunneridae</taxon>
        <taxon>Pentapetalae</taxon>
        <taxon>rosids</taxon>
        <taxon>malvids</taxon>
        <taxon>Myrtales</taxon>
        <taxon>Melastomataceae</taxon>
        <taxon>Melastomatoideae</taxon>
        <taxon>Melastomateae</taxon>
        <taxon>Melastoma</taxon>
    </lineage>
</organism>
<accession>A0ACB9QM16</accession>
<reference evidence="2" key="1">
    <citation type="journal article" date="2023" name="Front. Plant Sci.">
        <title>Chromosomal-level genome assembly of Melastoma candidum provides insights into trichome evolution.</title>
        <authorList>
            <person name="Zhong Y."/>
            <person name="Wu W."/>
            <person name="Sun C."/>
            <person name="Zou P."/>
            <person name="Liu Y."/>
            <person name="Dai S."/>
            <person name="Zhou R."/>
        </authorList>
    </citation>
    <scope>NUCLEOTIDE SEQUENCE [LARGE SCALE GENOMIC DNA]</scope>
</reference>
<comment type="caution">
    <text evidence="1">The sequence shown here is derived from an EMBL/GenBank/DDBJ whole genome shotgun (WGS) entry which is preliminary data.</text>
</comment>
<keyword evidence="2" id="KW-1185">Reference proteome</keyword>
<evidence type="ECO:0000313" key="2">
    <source>
        <dbReference type="Proteomes" id="UP001057402"/>
    </source>
</evidence>
<evidence type="ECO:0000313" key="1">
    <source>
        <dbReference type="EMBL" id="KAI4367902.1"/>
    </source>
</evidence>
<dbReference type="Proteomes" id="UP001057402">
    <property type="component" value="Chromosome 5"/>
</dbReference>